<accession>X1LKY7</accession>
<sequence>RKVWGGPDKYNYPLISDEVIIVPEGETARVEGGAGYTEIYAEEDLAEKIFHNLTVETNPISGVPFTITKVS</sequence>
<proteinExistence type="predicted"/>
<feature type="non-terminal residue" evidence="1">
    <location>
        <position position="1"/>
    </location>
</feature>
<dbReference type="AlphaFoldDB" id="X1LKY7"/>
<comment type="caution">
    <text evidence="1">The sequence shown here is derived from an EMBL/GenBank/DDBJ whole genome shotgun (WGS) entry which is preliminary data.</text>
</comment>
<name>X1LKY7_9ZZZZ</name>
<gene>
    <name evidence="1" type="ORF">S06H3_33116</name>
</gene>
<reference evidence="1" key="1">
    <citation type="journal article" date="2014" name="Front. Microbiol.">
        <title>High frequency of phylogenetically diverse reductive dehalogenase-homologous genes in deep subseafloor sedimentary metagenomes.</title>
        <authorList>
            <person name="Kawai M."/>
            <person name="Futagami T."/>
            <person name="Toyoda A."/>
            <person name="Takaki Y."/>
            <person name="Nishi S."/>
            <person name="Hori S."/>
            <person name="Arai W."/>
            <person name="Tsubouchi T."/>
            <person name="Morono Y."/>
            <person name="Uchiyama I."/>
            <person name="Ito T."/>
            <person name="Fujiyama A."/>
            <person name="Inagaki F."/>
            <person name="Takami H."/>
        </authorList>
    </citation>
    <scope>NUCLEOTIDE SEQUENCE</scope>
    <source>
        <strain evidence="1">Expedition CK06-06</strain>
    </source>
</reference>
<protein>
    <submittedName>
        <fullName evidence="1">Uncharacterized protein</fullName>
    </submittedName>
</protein>
<dbReference type="EMBL" id="BARV01019747">
    <property type="protein sequence ID" value="GAI19758.1"/>
    <property type="molecule type" value="Genomic_DNA"/>
</dbReference>
<evidence type="ECO:0000313" key="1">
    <source>
        <dbReference type="EMBL" id="GAI19758.1"/>
    </source>
</evidence>
<organism evidence="1">
    <name type="scientific">marine sediment metagenome</name>
    <dbReference type="NCBI Taxonomy" id="412755"/>
    <lineage>
        <taxon>unclassified sequences</taxon>
        <taxon>metagenomes</taxon>
        <taxon>ecological metagenomes</taxon>
    </lineage>
</organism>